<organism evidence="2 3">
    <name type="scientific">Oikopleura dioica</name>
    <name type="common">Tunicate</name>
    <dbReference type="NCBI Taxonomy" id="34765"/>
    <lineage>
        <taxon>Eukaryota</taxon>
        <taxon>Metazoa</taxon>
        <taxon>Chordata</taxon>
        <taxon>Tunicata</taxon>
        <taxon>Appendicularia</taxon>
        <taxon>Copelata</taxon>
        <taxon>Oikopleuridae</taxon>
        <taxon>Oikopleura</taxon>
    </lineage>
</organism>
<proteinExistence type="predicted"/>
<keyword evidence="3" id="KW-1185">Reference proteome</keyword>
<sequence>MVVFVRHLMTIIPQSSLTQTFVHDLYKAVLDNMFNKQLTDHQAKKLRAVVVALAKAETNKVFRDSRSKARLREEYAQVIRGQVEIEKEREKQARMEKECARLERKKARLEKVNAWKERLLKIRAQISRHRKEFMRISRDKDSDASERVLPLTRLAQRRVFDVIHRLKEEFDRTYKLL</sequence>
<dbReference type="Proteomes" id="UP001158576">
    <property type="component" value="Chromosome 2"/>
</dbReference>
<evidence type="ECO:0000313" key="2">
    <source>
        <dbReference type="EMBL" id="CAG5111476.1"/>
    </source>
</evidence>
<gene>
    <name evidence="2" type="ORF">OKIOD_LOCUS14545</name>
</gene>
<evidence type="ECO:0000313" key="3">
    <source>
        <dbReference type="Proteomes" id="UP001158576"/>
    </source>
</evidence>
<dbReference type="EMBL" id="OU015567">
    <property type="protein sequence ID" value="CAG5111476.1"/>
    <property type="molecule type" value="Genomic_DNA"/>
</dbReference>
<keyword evidence="1" id="KW-0175">Coiled coil</keyword>
<evidence type="ECO:0000256" key="1">
    <source>
        <dbReference type="SAM" id="Coils"/>
    </source>
</evidence>
<feature type="coiled-coil region" evidence="1">
    <location>
        <begin position="85"/>
        <end position="132"/>
    </location>
</feature>
<accession>A0ABN7T1H7</accession>
<name>A0ABN7T1H7_OIKDI</name>
<protein>
    <submittedName>
        <fullName evidence="2">Oidioi.mRNA.OKI2018_I69.chr2.g5780.t1.cds</fullName>
    </submittedName>
</protein>
<reference evidence="2 3" key="1">
    <citation type="submission" date="2021-04" db="EMBL/GenBank/DDBJ databases">
        <authorList>
            <person name="Bliznina A."/>
        </authorList>
    </citation>
    <scope>NUCLEOTIDE SEQUENCE [LARGE SCALE GENOMIC DNA]</scope>
</reference>